<gene>
    <name evidence="11" type="ORF">DSYM_04540</name>
</gene>
<proteinExistence type="inferred from homology"/>
<dbReference type="KEGG" id="ddz:DSYM_04540"/>
<comment type="similarity">
    <text evidence="8 9">Belongs to the TRAP transporter small permease family.</text>
</comment>
<feature type="transmembrane region" description="Helical" evidence="9">
    <location>
        <begin position="55"/>
        <end position="71"/>
    </location>
</feature>
<keyword evidence="7 9" id="KW-0472">Membrane</keyword>
<evidence type="ECO:0000256" key="2">
    <source>
        <dbReference type="ARBA" id="ARBA00022448"/>
    </source>
</evidence>
<accession>A0A809R622</accession>
<reference evidence="11" key="1">
    <citation type="journal article" name="DNA Res.">
        <title>The physiological potential of anammox bacteria as revealed by their core genome structure.</title>
        <authorList>
            <person name="Okubo T."/>
            <person name="Toyoda A."/>
            <person name="Fukuhara K."/>
            <person name="Uchiyama I."/>
            <person name="Harigaya Y."/>
            <person name="Kuroiwa M."/>
            <person name="Suzuki T."/>
            <person name="Murakami Y."/>
            <person name="Suwa Y."/>
            <person name="Takami H."/>
        </authorList>
    </citation>
    <scope>NUCLEOTIDE SEQUENCE</scope>
    <source>
        <strain evidence="11">317325-3</strain>
    </source>
</reference>
<keyword evidence="4 9" id="KW-0997">Cell inner membrane</keyword>
<organism evidence="11 12">
    <name type="scientific">Candidatus Desulfobacillus denitrificans</name>
    <dbReference type="NCBI Taxonomy" id="2608985"/>
    <lineage>
        <taxon>Bacteria</taxon>
        <taxon>Pseudomonadati</taxon>
        <taxon>Pseudomonadota</taxon>
        <taxon>Betaproteobacteria</taxon>
        <taxon>Candidatus Desulfobacillus</taxon>
    </lineage>
</organism>
<name>A0A809R622_9PROT</name>
<comment type="subcellular location">
    <subcellularLocation>
        <location evidence="1 9">Cell inner membrane</location>
        <topology evidence="1 9">Multi-pass membrane protein</topology>
    </subcellularLocation>
</comment>
<keyword evidence="6 9" id="KW-1133">Transmembrane helix</keyword>
<evidence type="ECO:0000256" key="4">
    <source>
        <dbReference type="ARBA" id="ARBA00022519"/>
    </source>
</evidence>
<keyword evidence="3" id="KW-1003">Cell membrane</keyword>
<protein>
    <recommendedName>
        <fullName evidence="9">TRAP transporter small permease protein</fullName>
    </recommendedName>
</protein>
<comment type="function">
    <text evidence="9">Part of the tripartite ATP-independent periplasmic (TRAP) transport system.</text>
</comment>
<dbReference type="PANTHER" id="PTHR35011">
    <property type="entry name" value="2,3-DIKETO-L-GULONATE TRAP TRANSPORTER SMALL PERMEASE PROTEIN YIAM"/>
    <property type="match status" value="1"/>
</dbReference>
<comment type="subunit">
    <text evidence="9">The complex comprises the extracytoplasmic solute receptor protein and the two transmembrane proteins.</text>
</comment>
<dbReference type="InterPro" id="IPR007387">
    <property type="entry name" value="TRAP_DctQ"/>
</dbReference>
<feature type="transmembrane region" description="Helical" evidence="9">
    <location>
        <begin position="136"/>
        <end position="155"/>
    </location>
</feature>
<dbReference type="InterPro" id="IPR055348">
    <property type="entry name" value="DctQ"/>
</dbReference>
<feature type="transmembrane region" description="Helical" evidence="9">
    <location>
        <begin position="91"/>
        <end position="116"/>
    </location>
</feature>
<evidence type="ECO:0000256" key="7">
    <source>
        <dbReference type="ARBA" id="ARBA00023136"/>
    </source>
</evidence>
<evidence type="ECO:0000313" key="11">
    <source>
        <dbReference type="EMBL" id="BBO19755.1"/>
    </source>
</evidence>
<evidence type="ECO:0000256" key="3">
    <source>
        <dbReference type="ARBA" id="ARBA00022475"/>
    </source>
</evidence>
<dbReference type="Proteomes" id="UP000662914">
    <property type="component" value="Chromosome"/>
</dbReference>
<keyword evidence="11" id="KW-0762">Sugar transport</keyword>
<keyword evidence="5 9" id="KW-0812">Transmembrane</keyword>
<evidence type="ECO:0000259" key="10">
    <source>
        <dbReference type="Pfam" id="PF04290"/>
    </source>
</evidence>
<evidence type="ECO:0000256" key="1">
    <source>
        <dbReference type="ARBA" id="ARBA00004429"/>
    </source>
</evidence>
<feature type="transmembrane region" description="Helical" evidence="9">
    <location>
        <begin position="21"/>
        <end position="43"/>
    </location>
</feature>
<evidence type="ECO:0000256" key="9">
    <source>
        <dbReference type="RuleBase" id="RU369079"/>
    </source>
</evidence>
<dbReference type="GO" id="GO:0005886">
    <property type="term" value="C:plasma membrane"/>
    <property type="evidence" value="ECO:0007669"/>
    <property type="project" value="UniProtKB-SubCell"/>
</dbReference>
<dbReference type="GO" id="GO:0022857">
    <property type="term" value="F:transmembrane transporter activity"/>
    <property type="evidence" value="ECO:0007669"/>
    <property type="project" value="UniProtKB-UniRule"/>
</dbReference>
<dbReference type="Pfam" id="PF04290">
    <property type="entry name" value="DctQ"/>
    <property type="match status" value="1"/>
</dbReference>
<evidence type="ECO:0000256" key="6">
    <source>
        <dbReference type="ARBA" id="ARBA00022989"/>
    </source>
</evidence>
<evidence type="ECO:0000313" key="12">
    <source>
        <dbReference type="Proteomes" id="UP000662914"/>
    </source>
</evidence>
<dbReference type="PANTHER" id="PTHR35011:SF4">
    <property type="entry name" value="SLL1102 PROTEIN"/>
    <property type="match status" value="1"/>
</dbReference>
<evidence type="ECO:0000256" key="5">
    <source>
        <dbReference type="ARBA" id="ARBA00022692"/>
    </source>
</evidence>
<sequence>MNFLLKTSRRIDALSERLGDLLIWLVLAAAAVSAINATMRKLFDISSNAFLEVQWYLFAALFLLGAGYTLLRQGHVKIDVILGRFSKRTQILVECFGIVFFLLPFVYAVITEIWPILSNAFVTKEMSESPGGLMRWPVYALVPLGFGLLGLQGLSELIKRVGFLKGLCPDPTQAVRAKSAEEELAEEIRKHQVAPEVVQEVDGAIGMAGGKAGEEARK</sequence>
<feature type="domain" description="Tripartite ATP-independent periplasmic transporters DctQ component" evidence="10">
    <location>
        <begin position="32"/>
        <end position="160"/>
    </location>
</feature>
<dbReference type="AlphaFoldDB" id="A0A809R622"/>
<keyword evidence="2 9" id="KW-0813">Transport</keyword>
<evidence type="ECO:0000256" key="8">
    <source>
        <dbReference type="ARBA" id="ARBA00038436"/>
    </source>
</evidence>
<dbReference type="EMBL" id="AP021857">
    <property type="protein sequence ID" value="BBO19755.1"/>
    <property type="molecule type" value="Genomic_DNA"/>
</dbReference>